<accession>A0A067NW69</accession>
<dbReference type="HOGENOM" id="CLU_1086319_0_0_1"/>
<evidence type="ECO:0000313" key="2">
    <source>
        <dbReference type="EMBL" id="KDQ28367.1"/>
    </source>
</evidence>
<sequence>MFAHGLNEHYTRFPHQQNPFPAISTPPLNDYLTSSGFVSPGVGASEGSVASGDRDMGQVAQEIRGLVQSAVQCTERMTTKFNGISFMRTDMWREVSELCWSLRHCLRAPPEIRHSYLPPVGSTWSTRRASLVVSLKRLSEHLATKPLRIDKFRHQLSKLSAYHAKFSYLFSRIKASSDKMRLMQLRDVYEEACRMLRDQLEEERKRRREAQAHFVLKASQGGDLVFLHQSKGFAAHHTNTVVPMDLKHSDSVLGGC</sequence>
<dbReference type="AlphaFoldDB" id="A0A067NW69"/>
<keyword evidence="1" id="KW-0175">Coiled coil</keyword>
<reference evidence="3" key="1">
    <citation type="journal article" date="2014" name="Proc. Natl. Acad. Sci. U.S.A.">
        <title>Extensive sampling of basidiomycete genomes demonstrates inadequacy of the white-rot/brown-rot paradigm for wood decay fungi.</title>
        <authorList>
            <person name="Riley R."/>
            <person name="Salamov A.A."/>
            <person name="Brown D.W."/>
            <person name="Nagy L.G."/>
            <person name="Floudas D."/>
            <person name="Held B.W."/>
            <person name="Levasseur A."/>
            <person name="Lombard V."/>
            <person name="Morin E."/>
            <person name="Otillar R."/>
            <person name="Lindquist E.A."/>
            <person name="Sun H."/>
            <person name="LaButti K.M."/>
            <person name="Schmutz J."/>
            <person name="Jabbour D."/>
            <person name="Luo H."/>
            <person name="Baker S.E."/>
            <person name="Pisabarro A.G."/>
            <person name="Walton J.D."/>
            <person name="Blanchette R.A."/>
            <person name="Henrissat B."/>
            <person name="Martin F."/>
            <person name="Cullen D."/>
            <person name="Hibbett D.S."/>
            <person name="Grigoriev I.V."/>
        </authorList>
    </citation>
    <scope>NUCLEOTIDE SEQUENCE [LARGE SCALE GENOMIC DNA]</scope>
    <source>
        <strain evidence="3">PC15</strain>
    </source>
</reference>
<dbReference type="InParanoid" id="A0A067NW69"/>
<proteinExistence type="predicted"/>
<name>A0A067NW69_PLEO1</name>
<dbReference type="OrthoDB" id="3013961at2759"/>
<dbReference type="Proteomes" id="UP000027073">
    <property type="component" value="Unassembled WGS sequence"/>
</dbReference>
<evidence type="ECO:0000256" key="1">
    <source>
        <dbReference type="SAM" id="Coils"/>
    </source>
</evidence>
<evidence type="ECO:0000313" key="3">
    <source>
        <dbReference type="Proteomes" id="UP000027073"/>
    </source>
</evidence>
<protein>
    <submittedName>
        <fullName evidence="2">Uncharacterized protein</fullName>
    </submittedName>
</protein>
<dbReference type="EMBL" id="KL198008">
    <property type="protein sequence ID" value="KDQ28367.1"/>
    <property type="molecule type" value="Genomic_DNA"/>
</dbReference>
<organism evidence="2 3">
    <name type="scientific">Pleurotus ostreatus (strain PC15)</name>
    <name type="common">Oyster mushroom</name>
    <dbReference type="NCBI Taxonomy" id="1137138"/>
    <lineage>
        <taxon>Eukaryota</taxon>
        <taxon>Fungi</taxon>
        <taxon>Dikarya</taxon>
        <taxon>Basidiomycota</taxon>
        <taxon>Agaricomycotina</taxon>
        <taxon>Agaricomycetes</taxon>
        <taxon>Agaricomycetidae</taxon>
        <taxon>Agaricales</taxon>
        <taxon>Pleurotineae</taxon>
        <taxon>Pleurotaceae</taxon>
        <taxon>Pleurotus</taxon>
    </lineage>
</organism>
<dbReference type="VEuPathDB" id="FungiDB:PLEOSDRAFT_167816"/>
<feature type="coiled-coil region" evidence="1">
    <location>
        <begin position="186"/>
        <end position="213"/>
    </location>
</feature>
<gene>
    <name evidence="2" type="ORF">PLEOSDRAFT_167816</name>
</gene>